<dbReference type="GO" id="GO:0005576">
    <property type="term" value="C:extracellular region"/>
    <property type="evidence" value="ECO:0007669"/>
    <property type="project" value="UniProtKB-SubCell"/>
</dbReference>
<comment type="caution">
    <text evidence="14">The sequence shown here is derived from an EMBL/GenBank/DDBJ whole genome shotgun (WGS) entry which is preliminary data.</text>
</comment>
<keyword evidence="11" id="KW-0732">Signal</keyword>
<dbReference type="GO" id="GO:0006826">
    <property type="term" value="P:iron ion transport"/>
    <property type="evidence" value="ECO:0007669"/>
    <property type="project" value="TreeGrafter"/>
</dbReference>
<evidence type="ECO:0000256" key="3">
    <source>
        <dbReference type="ARBA" id="ARBA00004613"/>
    </source>
</evidence>
<dbReference type="PANTHER" id="PTHR11709">
    <property type="entry name" value="MULTI-COPPER OXIDASE"/>
    <property type="match status" value="1"/>
</dbReference>
<comment type="similarity">
    <text evidence="4">Belongs to the multicopper oxidase family.</text>
</comment>
<evidence type="ECO:0000313" key="15">
    <source>
        <dbReference type="Proteomes" id="UP000623467"/>
    </source>
</evidence>
<evidence type="ECO:0000256" key="2">
    <source>
        <dbReference type="ARBA" id="ARBA00001935"/>
    </source>
</evidence>
<comment type="subcellular location">
    <subcellularLocation>
        <location evidence="3">Secreted</location>
    </subcellularLocation>
</comment>
<evidence type="ECO:0000256" key="4">
    <source>
        <dbReference type="ARBA" id="ARBA00010609"/>
    </source>
</evidence>
<dbReference type="InterPro" id="IPR011707">
    <property type="entry name" value="Cu-oxidase-like_N"/>
</dbReference>
<proteinExistence type="inferred from homology"/>
<feature type="chain" id="PRO_5034707490" description="laccase" evidence="11">
    <location>
        <begin position="17"/>
        <end position="466"/>
    </location>
</feature>
<accession>A0A8H7DC95</accession>
<dbReference type="InterPro" id="IPR045087">
    <property type="entry name" value="Cu-oxidase_fam"/>
</dbReference>
<dbReference type="SUPFAM" id="SSF49503">
    <property type="entry name" value="Cupredoxins"/>
    <property type="match status" value="3"/>
</dbReference>
<evidence type="ECO:0000259" key="12">
    <source>
        <dbReference type="Pfam" id="PF07731"/>
    </source>
</evidence>
<keyword evidence="7" id="KW-0479">Metal-binding</keyword>
<comment type="cofactor">
    <cofactor evidence="2">
        <name>Cu cation</name>
        <dbReference type="ChEBI" id="CHEBI:23378"/>
    </cofactor>
</comment>
<evidence type="ECO:0000256" key="8">
    <source>
        <dbReference type="ARBA" id="ARBA00023002"/>
    </source>
</evidence>
<dbReference type="EMBL" id="JACAZH010000004">
    <property type="protein sequence ID" value="KAF7370179.1"/>
    <property type="molecule type" value="Genomic_DNA"/>
</dbReference>
<evidence type="ECO:0000256" key="9">
    <source>
        <dbReference type="ARBA" id="ARBA00023008"/>
    </source>
</evidence>
<keyword evidence="15" id="KW-1185">Reference proteome</keyword>
<sequence>MVHAVMPVIFPSLILGAFEITAKQEQQYCLGNATGRFVTVTIANLSNNWLEFSSDFQLAGNSLHRTVLAGGTFPGPLITGNKGSHFRLNVEDGLTDITMERSTTIHWHSLFQRNTSWADGAAFVARKYLQIFRNAQSSRVTRACMTFTPQAKREPIGIIAICRLSTATVFGEFSLAFTIRLTHRDVPTILTMAKSTVITLADWYHYVSTIAPLVPPPNSTLINGLGRYQGGPASPLALINVVDGTAHKPLTVDSIQIFGAQLLDSPTRSCSMQTSISITTGFAPNPNENTGFDGGIHSAILRYVGTHHVEPATVSTTTTPLVETALSPLIYSPVSDLPYPGGADVNINLNSFTPPSVPVLLQILGGAQAAQALLPEGNVYTLPPNKVIEISIPSGSAGAPHPFHLHGHTSHVIRSAGSDAYNFDNPIIRDVVSTGPSATDNTTFRFVTDNAGPWYLHRRIDWYLDL</sequence>
<keyword evidence="9" id="KW-0186">Copper</keyword>
<feature type="domain" description="Plastocyanin-like" evidence="12">
    <location>
        <begin position="353"/>
        <end position="465"/>
    </location>
</feature>
<dbReference type="InterPro" id="IPR008972">
    <property type="entry name" value="Cupredoxin"/>
</dbReference>
<dbReference type="Gene3D" id="2.60.40.420">
    <property type="entry name" value="Cupredoxins - blue copper proteins"/>
    <property type="match status" value="4"/>
</dbReference>
<dbReference type="GO" id="GO:0005886">
    <property type="term" value="C:plasma membrane"/>
    <property type="evidence" value="ECO:0007669"/>
    <property type="project" value="TreeGrafter"/>
</dbReference>
<dbReference type="Pfam" id="PF07732">
    <property type="entry name" value="Cu-oxidase_3"/>
    <property type="match status" value="1"/>
</dbReference>
<dbReference type="PANTHER" id="PTHR11709:SF394">
    <property type="entry name" value="FI03373P-RELATED"/>
    <property type="match status" value="1"/>
</dbReference>
<evidence type="ECO:0000256" key="11">
    <source>
        <dbReference type="SAM" id="SignalP"/>
    </source>
</evidence>
<dbReference type="AlphaFoldDB" id="A0A8H7DC95"/>
<dbReference type="InterPro" id="IPR011706">
    <property type="entry name" value="Cu-oxidase_C"/>
</dbReference>
<evidence type="ECO:0000256" key="10">
    <source>
        <dbReference type="ARBA" id="ARBA00023180"/>
    </source>
</evidence>
<evidence type="ECO:0000259" key="13">
    <source>
        <dbReference type="Pfam" id="PF07732"/>
    </source>
</evidence>
<name>A0A8H7DC95_9AGAR</name>
<dbReference type="EC" id="1.10.3.2" evidence="5"/>
<protein>
    <recommendedName>
        <fullName evidence="5">laccase</fullName>
        <ecNumber evidence="5">1.10.3.2</ecNumber>
    </recommendedName>
</protein>
<dbReference type="GO" id="GO:0005507">
    <property type="term" value="F:copper ion binding"/>
    <property type="evidence" value="ECO:0007669"/>
    <property type="project" value="InterPro"/>
</dbReference>
<reference evidence="14" key="1">
    <citation type="submission" date="2020-05" db="EMBL/GenBank/DDBJ databases">
        <title>Mycena genomes resolve the evolution of fungal bioluminescence.</title>
        <authorList>
            <person name="Tsai I.J."/>
        </authorList>
    </citation>
    <scope>NUCLEOTIDE SEQUENCE</scope>
    <source>
        <strain evidence="14">160909Yilan</strain>
    </source>
</reference>
<keyword evidence="6" id="KW-0964">Secreted</keyword>
<gene>
    <name evidence="14" type="ORF">MSAN_00648500</name>
</gene>
<organism evidence="14 15">
    <name type="scientific">Mycena sanguinolenta</name>
    <dbReference type="NCBI Taxonomy" id="230812"/>
    <lineage>
        <taxon>Eukaryota</taxon>
        <taxon>Fungi</taxon>
        <taxon>Dikarya</taxon>
        <taxon>Basidiomycota</taxon>
        <taxon>Agaricomycotina</taxon>
        <taxon>Agaricomycetes</taxon>
        <taxon>Agaricomycetidae</taxon>
        <taxon>Agaricales</taxon>
        <taxon>Marasmiineae</taxon>
        <taxon>Mycenaceae</taxon>
        <taxon>Mycena</taxon>
    </lineage>
</organism>
<comment type="catalytic activity">
    <reaction evidence="1">
        <text>4 hydroquinone + O2 = 4 benzosemiquinone + 2 H2O</text>
        <dbReference type="Rhea" id="RHEA:11276"/>
        <dbReference type="ChEBI" id="CHEBI:15377"/>
        <dbReference type="ChEBI" id="CHEBI:15379"/>
        <dbReference type="ChEBI" id="CHEBI:17594"/>
        <dbReference type="ChEBI" id="CHEBI:17977"/>
        <dbReference type="EC" id="1.10.3.2"/>
    </reaction>
</comment>
<dbReference type="Pfam" id="PF07731">
    <property type="entry name" value="Cu-oxidase_2"/>
    <property type="match status" value="1"/>
</dbReference>
<evidence type="ECO:0000256" key="6">
    <source>
        <dbReference type="ARBA" id="ARBA00022525"/>
    </source>
</evidence>
<feature type="domain" description="Plastocyanin-like" evidence="13">
    <location>
        <begin position="58"/>
        <end position="129"/>
    </location>
</feature>
<evidence type="ECO:0000256" key="1">
    <source>
        <dbReference type="ARBA" id="ARBA00000349"/>
    </source>
</evidence>
<evidence type="ECO:0000256" key="7">
    <source>
        <dbReference type="ARBA" id="ARBA00022723"/>
    </source>
</evidence>
<keyword evidence="10" id="KW-0325">Glycoprotein</keyword>
<dbReference type="Proteomes" id="UP000623467">
    <property type="component" value="Unassembled WGS sequence"/>
</dbReference>
<dbReference type="OrthoDB" id="2121828at2759"/>
<keyword evidence="8" id="KW-0560">Oxidoreductase</keyword>
<evidence type="ECO:0000313" key="14">
    <source>
        <dbReference type="EMBL" id="KAF7370179.1"/>
    </source>
</evidence>
<evidence type="ECO:0000256" key="5">
    <source>
        <dbReference type="ARBA" id="ARBA00012297"/>
    </source>
</evidence>
<dbReference type="GO" id="GO:0052716">
    <property type="term" value="F:hydroquinone:oxygen oxidoreductase activity"/>
    <property type="evidence" value="ECO:0007669"/>
    <property type="project" value="UniProtKB-EC"/>
</dbReference>
<dbReference type="CDD" id="cd13903">
    <property type="entry name" value="CuRO_3_Tv-LCC_like"/>
    <property type="match status" value="1"/>
</dbReference>
<feature type="signal peptide" evidence="11">
    <location>
        <begin position="1"/>
        <end position="16"/>
    </location>
</feature>